<sequence>MHMNAPRNLIGSAGAASNHSQTLAKINQNILSGDTFQLYMSSIKVLRTRATNYRTQNKDIYVISKTCCLHHFPFHKKHMSEFVMGFVFLLKLAVKCLGILAWPVFGLGYPLWASVQAIETNSNSETQKLITYWVSISVVLILEHSFQLEWLAFWSYIKLMIVCCLVLPCFDGSVYVYKHLVNLCLPMNPTIITCQINKKDDFLVEVKRYMKDNGSDALEDLIASTACQVESNTSQTEYITFLPQESMHSATTTVGGGDLRGFLPPEEVQKEWTCVICQVTVPNETVLHLHLHGNRHKANCERLNIKNQTDVNSHLQGSTHRKAFEPLNFKNQEPNSNVSAASAGRNQCKSRYIEIMGSQWWCTICNSGSVSGMQSHLRGKRHRANLRALDGH</sequence>
<dbReference type="Pfam" id="PF03134">
    <property type="entry name" value="TB2_DP1_HVA22"/>
    <property type="match status" value="1"/>
</dbReference>
<feature type="transmembrane region" description="Helical" evidence="1">
    <location>
        <begin position="82"/>
        <end position="109"/>
    </location>
</feature>
<organism evidence="3">
    <name type="scientific">Salix viminalis</name>
    <name type="common">Common osier</name>
    <name type="synonym">Basket willow</name>
    <dbReference type="NCBI Taxonomy" id="40686"/>
    <lineage>
        <taxon>Eukaryota</taxon>
        <taxon>Viridiplantae</taxon>
        <taxon>Streptophyta</taxon>
        <taxon>Embryophyta</taxon>
        <taxon>Tracheophyta</taxon>
        <taxon>Spermatophyta</taxon>
        <taxon>Magnoliopsida</taxon>
        <taxon>eudicotyledons</taxon>
        <taxon>Gunneridae</taxon>
        <taxon>Pentapetalae</taxon>
        <taxon>rosids</taxon>
        <taxon>fabids</taxon>
        <taxon>Malpighiales</taxon>
        <taxon>Salicaceae</taxon>
        <taxon>Saliceae</taxon>
        <taxon>Salix</taxon>
    </lineage>
</organism>
<evidence type="ECO:0000259" key="2">
    <source>
        <dbReference type="SMART" id="SM00451"/>
    </source>
</evidence>
<dbReference type="SUPFAM" id="SSF57667">
    <property type="entry name" value="beta-beta-alpha zinc fingers"/>
    <property type="match status" value="2"/>
</dbReference>
<reference evidence="3" key="1">
    <citation type="submission" date="2019-03" db="EMBL/GenBank/DDBJ databases">
        <authorList>
            <person name="Mank J."/>
            <person name="Almeida P."/>
        </authorList>
    </citation>
    <scope>NUCLEOTIDE SEQUENCE</scope>
    <source>
        <strain evidence="3">78183</strain>
    </source>
</reference>
<dbReference type="InterPro" id="IPR013087">
    <property type="entry name" value="Znf_C2H2_type"/>
</dbReference>
<dbReference type="AlphaFoldDB" id="A0A6N2N702"/>
<evidence type="ECO:0000313" key="3">
    <source>
        <dbReference type="EMBL" id="VFU62746.1"/>
    </source>
</evidence>
<dbReference type="Pfam" id="PF12874">
    <property type="entry name" value="zf-met"/>
    <property type="match status" value="1"/>
</dbReference>
<evidence type="ECO:0000256" key="1">
    <source>
        <dbReference type="RuleBase" id="RU362006"/>
    </source>
</evidence>
<dbReference type="SMART" id="SM00451">
    <property type="entry name" value="ZnF_U1"/>
    <property type="match status" value="2"/>
</dbReference>
<dbReference type="GO" id="GO:0003676">
    <property type="term" value="F:nucleic acid binding"/>
    <property type="evidence" value="ECO:0007669"/>
    <property type="project" value="InterPro"/>
</dbReference>
<keyword evidence="1" id="KW-1133">Transmembrane helix</keyword>
<dbReference type="EMBL" id="CAADRP010002163">
    <property type="protein sequence ID" value="VFU62746.1"/>
    <property type="molecule type" value="Genomic_DNA"/>
</dbReference>
<dbReference type="PANTHER" id="PTHR12300">
    <property type="entry name" value="HVA22-LIKE PROTEINS"/>
    <property type="match status" value="1"/>
</dbReference>
<proteinExistence type="inferred from homology"/>
<feature type="domain" description="U1-type" evidence="2">
    <location>
        <begin position="269"/>
        <end position="303"/>
    </location>
</feature>
<comment type="subcellular location">
    <subcellularLocation>
        <location evidence="1">Membrane</location>
        <topology evidence="1">Multi-pass membrane protein</topology>
    </subcellularLocation>
</comment>
<dbReference type="Gene3D" id="3.30.160.60">
    <property type="entry name" value="Classic Zinc Finger"/>
    <property type="match status" value="2"/>
</dbReference>
<dbReference type="InterPro" id="IPR036236">
    <property type="entry name" value="Znf_C2H2_sf"/>
</dbReference>
<dbReference type="PANTHER" id="PTHR12300:SF43">
    <property type="entry name" value="HVA22-LIKE PROTEIN"/>
    <property type="match status" value="1"/>
</dbReference>
<comment type="similarity">
    <text evidence="1">Belongs to the DP1 family.</text>
</comment>
<dbReference type="InterPro" id="IPR003604">
    <property type="entry name" value="Matrin/U1-like-C_Znf_C2H2"/>
</dbReference>
<dbReference type="InterPro" id="IPR004345">
    <property type="entry name" value="TB2_DP1_HVA22"/>
</dbReference>
<accession>A0A6N2N702</accession>
<dbReference type="GO" id="GO:0016020">
    <property type="term" value="C:membrane"/>
    <property type="evidence" value="ECO:0007669"/>
    <property type="project" value="UniProtKB-SubCell"/>
</dbReference>
<gene>
    <name evidence="3" type="ORF">SVIM_LOCUS474911</name>
</gene>
<dbReference type="GO" id="GO:0008270">
    <property type="term" value="F:zinc ion binding"/>
    <property type="evidence" value="ECO:0007669"/>
    <property type="project" value="InterPro"/>
</dbReference>
<name>A0A6N2N702_SALVM</name>
<keyword evidence="1" id="KW-0472">Membrane</keyword>
<feature type="domain" description="U1-type" evidence="2">
    <location>
        <begin position="357"/>
        <end position="389"/>
    </location>
</feature>
<keyword evidence="1" id="KW-0812">Transmembrane</keyword>
<feature type="transmembrane region" description="Helical" evidence="1">
    <location>
        <begin position="153"/>
        <end position="177"/>
    </location>
</feature>
<protein>
    <recommendedName>
        <fullName evidence="1">HVA22-like protein</fullName>
    </recommendedName>
</protein>
<feature type="transmembrane region" description="Helical" evidence="1">
    <location>
        <begin position="129"/>
        <end position="146"/>
    </location>
</feature>